<dbReference type="PANTHER" id="PTHR33112">
    <property type="entry name" value="DOMAIN PROTEIN, PUTATIVE-RELATED"/>
    <property type="match status" value="1"/>
</dbReference>
<accession>A0A8H4RBS2</accession>
<comment type="caution">
    <text evidence="2">The sequence shown here is derived from an EMBL/GenBank/DDBJ whole genome shotgun (WGS) entry which is preliminary data.</text>
</comment>
<evidence type="ECO:0000259" key="1">
    <source>
        <dbReference type="Pfam" id="PF06985"/>
    </source>
</evidence>
<protein>
    <recommendedName>
        <fullName evidence="1">Heterokaryon incompatibility domain-containing protein</fullName>
    </recommendedName>
</protein>
<evidence type="ECO:0000313" key="3">
    <source>
        <dbReference type="Proteomes" id="UP000566819"/>
    </source>
</evidence>
<feature type="domain" description="Heterokaryon incompatibility" evidence="1">
    <location>
        <begin position="120"/>
        <end position="269"/>
    </location>
</feature>
<gene>
    <name evidence="2" type="ORF">G7Y89_g12310</name>
</gene>
<dbReference type="AlphaFoldDB" id="A0A8H4RBS2"/>
<organism evidence="2 3">
    <name type="scientific">Cudoniella acicularis</name>
    <dbReference type="NCBI Taxonomy" id="354080"/>
    <lineage>
        <taxon>Eukaryota</taxon>
        <taxon>Fungi</taxon>
        <taxon>Dikarya</taxon>
        <taxon>Ascomycota</taxon>
        <taxon>Pezizomycotina</taxon>
        <taxon>Leotiomycetes</taxon>
        <taxon>Helotiales</taxon>
        <taxon>Tricladiaceae</taxon>
        <taxon>Cudoniella</taxon>
    </lineage>
</organism>
<dbReference type="InterPro" id="IPR010730">
    <property type="entry name" value="HET"/>
</dbReference>
<keyword evidence="3" id="KW-1185">Reference proteome</keyword>
<dbReference type="OrthoDB" id="5362512at2759"/>
<dbReference type="Pfam" id="PF06985">
    <property type="entry name" value="HET"/>
    <property type="match status" value="1"/>
</dbReference>
<reference evidence="2 3" key="1">
    <citation type="submission" date="2020-03" db="EMBL/GenBank/DDBJ databases">
        <title>Draft Genome Sequence of Cudoniella acicularis.</title>
        <authorList>
            <person name="Buettner E."/>
            <person name="Kellner H."/>
        </authorList>
    </citation>
    <scope>NUCLEOTIDE SEQUENCE [LARGE SCALE GENOMIC DNA]</scope>
    <source>
        <strain evidence="2 3">DSM 108380</strain>
    </source>
</reference>
<dbReference type="EMBL" id="JAAMPI010001280">
    <property type="protein sequence ID" value="KAF4625854.1"/>
    <property type="molecule type" value="Genomic_DNA"/>
</dbReference>
<dbReference type="PANTHER" id="PTHR33112:SF10">
    <property type="entry name" value="TOL"/>
    <property type="match status" value="1"/>
</dbReference>
<sequence>MPVPFSQALRERLESNSIGMVMGLRAVGGFSRRAVIFHLVPSGDGEPYRLRSKAANTTKSDESWALAMKWIEDCTTHHTKCNAFRPSEGWFPSRLIDIGTSEDCEPRLRITIYEPPDGPYVTLSHCWGKALLIQLKGKYLRRFAEGIPMSDLPKTFVDAICITRRLGFRYIWIDSLCIIQDSKEDWIREALSMDKVYSNSICNIAATASRDSSQGLFRERPVHTLYPCEVDVIRRSDGQAVRHHILDTGFWKEHLGDQPLNQRGWVLQERFLAPRVLHFGFQLMWECQELDAAEKYPVGLPEDLKPSACFKSLEEEPRMKPWNGRWEKSHSHNIVWNKIMRTYSRTALTKPEDKLIALSGIAKMLQVVMEDEYIAGMWKRHFAGQLLWRVDTTPLSNGVLASRPKEYRAPSFSWLSIDGPVGFISMTTDEGNIIEILDIDIEPSTSDSTGPIKAGYIRIRGTLKPLELKRSNDSFIWNMIVDGKLLVINENNPREKRRVPLVFMDIHQDEFSGEMYIMCISSRESPVAPMVGGLILEPTRVERGEFRRLGTFTTGADVTFHGVLLGKAENGERLPCEAYHPVSCQHTITIV</sequence>
<evidence type="ECO:0000313" key="2">
    <source>
        <dbReference type="EMBL" id="KAF4625854.1"/>
    </source>
</evidence>
<dbReference type="Proteomes" id="UP000566819">
    <property type="component" value="Unassembled WGS sequence"/>
</dbReference>
<proteinExistence type="predicted"/>
<name>A0A8H4RBS2_9HELO</name>